<feature type="transmembrane region" description="Helical" evidence="1">
    <location>
        <begin position="300"/>
        <end position="319"/>
    </location>
</feature>
<keyword evidence="2" id="KW-0808">Transferase</keyword>
<dbReference type="PANTHER" id="PTHR31061">
    <property type="entry name" value="LD22376P"/>
    <property type="match status" value="1"/>
</dbReference>
<evidence type="ECO:0000313" key="3">
    <source>
        <dbReference type="Proteomes" id="UP000185003"/>
    </source>
</evidence>
<feature type="transmembrane region" description="Helical" evidence="1">
    <location>
        <begin position="68"/>
        <end position="90"/>
    </location>
</feature>
<feature type="transmembrane region" description="Helical" evidence="1">
    <location>
        <begin position="111"/>
        <end position="127"/>
    </location>
</feature>
<dbReference type="Proteomes" id="UP000185003">
    <property type="component" value="Unassembled WGS sequence"/>
</dbReference>
<proteinExistence type="predicted"/>
<feature type="transmembrane region" description="Helical" evidence="1">
    <location>
        <begin position="243"/>
        <end position="266"/>
    </location>
</feature>
<dbReference type="PANTHER" id="PTHR31061:SF24">
    <property type="entry name" value="LD22376P"/>
    <property type="match status" value="1"/>
</dbReference>
<evidence type="ECO:0000313" key="2">
    <source>
        <dbReference type="EMBL" id="SIO49945.1"/>
    </source>
</evidence>
<feature type="transmembrane region" description="Helical" evidence="1">
    <location>
        <begin position="348"/>
        <end position="369"/>
    </location>
</feature>
<name>A0A1N6K034_9BACT</name>
<keyword evidence="2" id="KW-0012">Acyltransferase</keyword>
<sequence length="377" mass="42523">MAPVIFLLFCTDMTTTLKPEGRLLSLDVMRGMIMIFLAAESANLYHAIEDLQPGVLIDQFFHHPWHGLRFWDLIQPAFMFMAGTAMYIAVERKRSKGVSERDNFKHIAIRSLKLFLLGTGLHCIYAGKLVWELWNVLTQLSFTTLVAYFLIRRSFTVQIGAALFMIILNDVLYRTILMPGFDQPFVQGHNFGAYMDTLFMGKINNGGWVTINCIPTAAHTILGVTAGKLLMSSRSSAFKIKTLIISGLIALALGYAVDLSGISPIIKRISTGGFVLTSLGYVTLILAALYWWIDIKDHKKYTWIAVVVGMNSIFIYIFFETVGYQWVNGAVGIFVKGGLGFLSIPENWQTLGSAIAVLLLEWYLCYWLYQKKIFFKL</sequence>
<dbReference type="AlphaFoldDB" id="A0A1N6K034"/>
<keyword evidence="1" id="KW-0472">Membrane</keyword>
<dbReference type="GO" id="GO:0016746">
    <property type="term" value="F:acyltransferase activity"/>
    <property type="evidence" value="ECO:0007669"/>
    <property type="project" value="UniProtKB-KW"/>
</dbReference>
<gene>
    <name evidence="2" type="ORF">SAMN04488055_4809</name>
</gene>
<reference evidence="2 3" key="1">
    <citation type="submission" date="2016-11" db="EMBL/GenBank/DDBJ databases">
        <authorList>
            <person name="Jaros S."/>
            <person name="Januszkiewicz K."/>
            <person name="Wedrychowicz H."/>
        </authorList>
    </citation>
    <scope>NUCLEOTIDE SEQUENCE [LARGE SCALE GENOMIC DNA]</scope>
    <source>
        <strain evidence="2 3">DSM 24787</strain>
    </source>
</reference>
<protein>
    <submittedName>
        <fullName evidence="2">Predicted acyltransferase</fullName>
    </submittedName>
</protein>
<feature type="transmembrane region" description="Helical" evidence="1">
    <location>
        <begin position="272"/>
        <end position="293"/>
    </location>
</feature>
<keyword evidence="3" id="KW-1185">Reference proteome</keyword>
<organism evidence="2 3">
    <name type="scientific">Chitinophaga niabensis</name>
    <dbReference type="NCBI Taxonomy" id="536979"/>
    <lineage>
        <taxon>Bacteria</taxon>
        <taxon>Pseudomonadati</taxon>
        <taxon>Bacteroidota</taxon>
        <taxon>Chitinophagia</taxon>
        <taxon>Chitinophagales</taxon>
        <taxon>Chitinophagaceae</taxon>
        <taxon>Chitinophaga</taxon>
    </lineage>
</organism>
<accession>A0A1N6K034</accession>
<dbReference type="STRING" id="536979.SAMN04488055_4809"/>
<evidence type="ECO:0000256" key="1">
    <source>
        <dbReference type="SAM" id="Phobius"/>
    </source>
</evidence>
<keyword evidence="1" id="KW-0812">Transmembrane</keyword>
<dbReference type="EMBL" id="FSRA01000002">
    <property type="protein sequence ID" value="SIO49945.1"/>
    <property type="molecule type" value="Genomic_DNA"/>
</dbReference>
<keyword evidence="1" id="KW-1133">Transmembrane helix</keyword>